<dbReference type="EMBL" id="JAEFCI010007907">
    <property type="protein sequence ID" value="KAG5458794.1"/>
    <property type="molecule type" value="Genomic_DNA"/>
</dbReference>
<keyword evidence="1" id="KW-0472">Membrane</keyword>
<organism evidence="2 3">
    <name type="scientific">Olpidium bornovanus</name>
    <dbReference type="NCBI Taxonomy" id="278681"/>
    <lineage>
        <taxon>Eukaryota</taxon>
        <taxon>Fungi</taxon>
        <taxon>Fungi incertae sedis</taxon>
        <taxon>Olpidiomycota</taxon>
        <taxon>Olpidiomycotina</taxon>
        <taxon>Olpidiomycetes</taxon>
        <taxon>Olpidiales</taxon>
        <taxon>Olpidiaceae</taxon>
        <taxon>Olpidium</taxon>
    </lineage>
</organism>
<accession>A0A8H7ZT87</accession>
<evidence type="ECO:0000313" key="3">
    <source>
        <dbReference type="Proteomes" id="UP000673691"/>
    </source>
</evidence>
<protein>
    <submittedName>
        <fullName evidence="2">Uncharacterized protein</fullName>
    </submittedName>
</protein>
<keyword evidence="1" id="KW-0812">Transmembrane</keyword>
<dbReference type="Proteomes" id="UP000673691">
    <property type="component" value="Unassembled WGS sequence"/>
</dbReference>
<dbReference type="AlphaFoldDB" id="A0A8H7ZT87"/>
<reference evidence="2 3" key="1">
    <citation type="journal article" name="Sci. Rep.">
        <title>Genome-scale phylogenetic analyses confirm Olpidium as the closest living zoosporic fungus to the non-flagellated, terrestrial fungi.</title>
        <authorList>
            <person name="Chang Y."/>
            <person name="Rochon D."/>
            <person name="Sekimoto S."/>
            <person name="Wang Y."/>
            <person name="Chovatia M."/>
            <person name="Sandor L."/>
            <person name="Salamov A."/>
            <person name="Grigoriev I.V."/>
            <person name="Stajich J.E."/>
            <person name="Spatafora J.W."/>
        </authorList>
    </citation>
    <scope>NUCLEOTIDE SEQUENCE [LARGE SCALE GENOMIC DNA]</scope>
    <source>
        <strain evidence="2">S191</strain>
    </source>
</reference>
<comment type="caution">
    <text evidence="2">The sequence shown here is derived from an EMBL/GenBank/DDBJ whole genome shotgun (WGS) entry which is preliminary data.</text>
</comment>
<keyword evidence="3" id="KW-1185">Reference proteome</keyword>
<gene>
    <name evidence="2" type="ORF">BJ554DRAFT_918</name>
</gene>
<keyword evidence="1" id="KW-1133">Transmembrane helix</keyword>
<evidence type="ECO:0000256" key="1">
    <source>
        <dbReference type="SAM" id="Phobius"/>
    </source>
</evidence>
<name>A0A8H7ZT87_9FUNG</name>
<evidence type="ECO:0000313" key="2">
    <source>
        <dbReference type="EMBL" id="KAG5458794.1"/>
    </source>
</evidence>
<proteinExistence type="predicted"/>
<feature type="non-terminal residue" evidence="2">
    <location>
        <position position="1"/>
    </location>
</feature>
<feature type="transmembrane region" description="Helical" evidence="1">
    <location>
        <begin position="21"/>
        <end position="41"/>
    </location>
</feature>
<sequence length="167" mass="17914">FTGRALIARLLYVRGRAEARLRISAALEGSLFNLAVVFIYLQALAEEFQLFYCPQIQRYGVVGGTAAVQLRLLGPSEGALAGSIDTGDGAVQSHHAHPHDLPGNSPASSKQIARILNSGRSGILYEVTLSGASLPLTLETGPYRATMHTCTTCLVIPRHRVSKLQAF</sequence>